<dbReference type="PROSITE" id="PS50110">
    <property type="entry name" value="RESPONSE_REGULATORY"/>
    <property type="match status" value="1"/>
</dbReference>
<evidence type="ECO:0000259" key="6">
    <source>
        <dbReference type="PROSITE" id="PS50045"/>
    </source>
</evidence>
<dbReference type="InterPro" id="IPR001789">
    <property type="entry name" value="Sig_transdc_resp-reg_receiver"/>
</dbReference>
<dbReference type="PANTHER" id="PTHR32071:SF13">
    <property type="entry name" value="RESPONSE REGULATOR HSFA"/>
    <property type="match status" value="1"/>
</dbReference>
<sequence>MKLSRNILVIDDETRWLRTIAMVLNRHIPEASTHTCENSRQALQLIRDLEIALVLLDLNMPYLDGRQLLRDIREHSPYVRVIVVTGLNETEVAVECMKQGAYDFVAKTSSTDQLLLCVRRAMEVITLERSYHRIKDGFFNRRNLAAFSEILTTDVKMHDCFTYAATLGDSHEPILLEGETGTGKRLFAKALHRMLCPEEPYLELSLSALTAAEFEQRLFGDASQPGLLQVTGHGLLFLTQLDDASPQIQTMLTRLCQLKRYFPGGSLREKALECRIVLSSHLSLEQLEQQAFSQGLIYALQPQRIKLPPLRERQSDIGLLLQHFIEQACHAQAIEYLALPIEVAQRLESYPFPGNITELKSLVFSAVNASNHNELALAPFFAVLERQPRTTHIQRIRFPEKLPTISETTQQLVHEALVRTNNNQSAAAKLLGITQSALSRRLSKSED</sequence>
<reference evidence="9 10" key="1">
    <citation type="submission" date="2021-04" db="EMBL/GenBank/DDBJ databases">
        <title>Novel species identification of genus Shewanella.</title>
        <authorList>
            <person name="Liu G."/>
        </authorList>
    </citation>
    <scope>NUCLEOTIDE SEQUENCE [LARGE SCALE GENOMIC DNA]</scope>
    <source>
        <strain evidence="9 10">FJAT-54481</strain>
    </source>
</reference>
<keyword evidence="10" id="KW-1185">Reference proteome</keyword>
<dbReference type="PROSITE" id="PS50045">
    <property type="entry name" value="SIGMA54_INTERACT_4"/>
    <property type="match status" value="1"/>
</dbReference>
<dbReference type="SUPFAM" id="SSF52540">
    <property type="entry name" value="P-loop containing nucleoside triphosphate hydrolases"/>
    <property type="match status" value="1"/>
</dbReference>
<dbReference type="Pfam" id="PF02954">
    <property type="entry name" value="HTH_8"/>
    <property type="match status" value="1"/>
</dbReference>
<keyword evidence="2" id="KW-0067">ATP-binding</keyword>
<dbReference type="RefSeq" id="WP_212596248.1">
    <property type="nucleotide sequence ID" value="NZ_CP073587.1"/>
</dbReference>
<feature type="domain" description="Response regulatory" evidence="7">
    <location>
        <begin position="6"/>
        <end position="122"/>
    </location>
</feature>
<evidence type="ECO:0000313" key="9">
    <source>
        <dbReference type="EMBL" id="QUN07246.1"/>
    </source>
</evidence>
<dbReference type="SMART" id="SM00448">
    <property type="entry name" value="REC"/>
    <property type="match status" value="1"/>
</dbReference>
<dbReference type="PROSITE" id="PS50931">
    <property type="entry name" value="HTH_LYSR"/>
    <property type="match status" value="1"/>
</dbReference>
<feature type="domain" description="HTH lysR-type" evidence="8">
    <location>
        <begin position="415"/>
        <end position="447"/>
    </location>
</feature>
<feature type="domain" description="Sigma-54 factor interaction" evidence="6">
    <location>
        <begin position="150"/>
        <end position="368"/>
    </location>
</feature>
<dbReference type="Pfam" id="PF00072">
    <property type="entry name" value="Response_reg"/>
    <property type="match status" value="1"/>
</dbReference>
<name>A0ABX7YY40_9GAMM</name>
<evidence type="ECO:0000256" key="3">
    <source>
        <dbReference type="ARBA" id="ARBA00023015"/>
    </source>
</evidence>
<dbReference type="InterPro" id="IPR002197">
    <property type="entry name" value="HTH_Fis"/>
</dbReference>
<dbReference type="SUPFAM" id="SSF52172">
    <property type="entry name" value="CheY-like"/>
    <property type="match status" value="1"/>
</dbReference>
<protein>
    <submittedName>
        <fullName evidence="9">Sigma-54-dependent Fis family transcriptional regulator</fullName>
    </submittedName>
</protein>
<dbReference type="Gene3D" id="1.10.10.60">
    <property type="entry name" value="Homeodomain-like"/>
    <property type="match status" value="1"/>
</dbReference>
<evidence type="ECO:0000259" key="8">
    <source>
        <dbReference type="PROSITE" id="PS50931"/>
    </source>
</evidence>
<keyword evidence="5" id="KW-0597">Phosphoprotein</keyword>
<dbReference type="InterPro" id="IPR009057">
    <property type="entry name" value="Homeodomain-like_sf"/>
</dbReference>
<keyword evidence="3" id="KW-0805">Transcription regulation</keyword>
<dbReference type="EMBL" id="CP073587">
    <property type="protein sequence ID" value="QUN07246.1"/>
    <property type="molecule type" value="Genomic_DNA"/>
</dbReference>
<dbReference type="Gene3D" id="3.40.50.300">
    <property type="entry name" value="P-loop containing nucleotide triphosphate hydrolases"/>
    <property type="match status" value="1"/>
</dbReference>
<dbReference type="CDD" id="cd00009">
    <property type="entry name" value="AAA"/>
    <property type="match status" value="1"/>
</dbReference>
<evidence type="ECO:0000259" key="7">
    <source>
        <dbReference type="PROSITE" id="PS50110"/>
    </source>
</evidence>
<dbReference type="SUPFAM" id="SSF46689">
    <property type="entry name" value="Homeodomain-like"/>
    <property type="match status" value="1"/>
</dbReference>
<evidence type="ECO:0000256" key="2">
    <source>
        <dbReference type="ARBA" id="ARBA00022840"/>
    </source>
</evidence>
<dbReference type="Pfam" id="PF00158">
    <property type="entry name" value="Sigma54_activat"/>
    <property type="match status" value="1"/>
</dbReference>
<dbReference type="PRINTS" id="PR01590">
    <property type="entry name" value="HTHFIS"/>
</dbReference>
<dbReference type="PANTHER" id="PTHR32071">
    <property type="entry name" value="TRANSCRIPTIONAL REGULATORY PROTEIN"/>
    <property type="match status" value="1"/>
</dbReference>
<dbReference type="InterPro" id="IPR002078">
    <property type="entry name" value="Sigma_54_int"/>
</dbReference>
<dbReference type="PROSITE" id="PS00675">
    <property type="entry name" value="SIGMA54_INTERACT_1"/>
    <property type="match status" value="1"/>
</dbReference>
<keyword evidence="4" id="KW-0804">Transcription</keyword>
<dbReference type="Pfam" id="PF25601">
    <property type="entry name" value="AAA_lid_14"/>
    <property type="match status" value="1"/>
</dbReference>
<dbReference type="InterPro" id="IPR000847">
    <property type="entry name" value="LysR_HTH_N"/>
</dbReference>
<dbReference type="InterPro" id="IPR025662">
    <property type="entry name" value="Sigma_54_int_dom_ATP-bd_1"/>
</dbReference>
<evidence type="ECO:0000313" key="10">
    <source>
        <dbReference type="Proteomes" id="UP000679575"/>
    </source>
</evidence>
<evidence type="ECO:0000256" key="1">
    <source>
        <dbReference type="ARBA" id="ARBA00022741"/>
    </source>
</evidence>
<keyword evidence="1" id="KW-0547">Nucleotide-binding</keyword>
<dbReference type="Gene3D" id="3.40.50.2300">
    <property type="match status" value="1"/>
</dbReference>
<organism evidence="9 10">
    <name type="scientific">Shewanella yunxiaonensis</name>
    <dbReference type="NCBI Taxonomy" id="2829809"/>
    <lineage>
        <taxon>Bacteria</taxon>
        <taxon>Pseudomonadati</taxon>
        <taxon>Pseudomonadota</taxon>
        <taxon>Gammaproteobacteria</taxon>
        <taxon>Alteromonadales</taxon>
        <taxon>Shewanellaceae</taxon>
        <taxon>Shewanella</taxon>
    </lineage>
</organism>
<dbReference type="InterPro" id="IPR027417">
    <property type="entry name" value="P-loop_NTPase"/>
</dbReference>
<dbReference type="InterPro" id="IPR011006">
    <property type="entry name" value="CheY-like_superfamily"/>
</dbReference>
<evidence type="ECO:0000256" key="5">
    <source>
        <dbReference type="PROSITE-ProRule" id="PRU00169"/>
    </source>
</evidence>
<evidence type="ECO:0000256" key="4">
    <source>
        <dbReference type="ARBA" id="ARBA00023163"/>
    </source>
</evidence>
<feature type="modified residue" description="4-aspartylphosphate" evidence="5">
    <location>
        <position position="57"/>
    </location>
</feature>
<proteinExistence type="predicted"/>
<dbReference type="Proteomes" id="UP000679575">
    <property type="component" value="Chromosome"/>
</dbReference>
<accession>A0ABX7YY40</accession>
<gene>
    <name evidence="9" type="ORF">KDN34_07430</name>
</gene>
<dbReference type="Gene3D" id="1.10.8.60">
    <property type="match status" value="1"/>
</dbReference>
<dbReference type="InterPro" id="IPR058031">
    <property type="entry name" value="AAA_lid_NorR"/>
</dbReference>